<keyword evidence="3" id="KW-1185">Reference proteome</keyword>
<accession>A0A4V2DZQ8</accession>
<name>A0A4V2DZQ8_9PROT</name>
<reference evidence="2 3" key="1">
    <citation type="submission" date="2018-10" db="EMBL/GenBank/DDBJ databases">
        <title>An updated phylogeny of the Alphaproteobacteria reveals that the parasitic Rickettsiales and Holosporales have independent origins.</title>
        <authorList>
            <person name="Munoz-Gomez S.A."/>
            <person name="Hess S."/>
            <person name="Burger G."/>
            <person name="Lang B.F."/>
            <person name="Susko E."/>
            <person name="Slamovits C.H."/>
            <person name="Roger A.J."/>
        </authorList>
    </citation>
    <scope>NUCLEOTIDE SEQUENCE [LARGE SCALE GENOMIC DNA]</scope>
    <source>
        <strain evidence="2">HOLO01</strain>
    </source>
</reference>
<dbReference type="Proteomes" id="UP000293550">
    <property type="component" value="Unassembled WGS sequence"/>
</dbReference>
<dbReference type="EMBL" id="SCFB01000006">
    <property type="protein sequence ID" value="RZI45907.1"/>
    <property type="molecule type" value="Genomic_DNA"/>
</dbReference>
<proteinExistence type="predicted"/>
<feature type="chain" id="PRO_5020642658" evidence="1">
    <location>
        <begin position="20"/>
        <end position="149"/>
    </location>
</feature>
<evidence type="ECO:0000256" key="1">
    <source>
        <dbReference type="SAM" id="SignalP"/>
    </source>
</evidence>
<organism evidence="2 3">
    <name type="scientific">Candidatus Finniella inopinata</name>
    <dbReference type="NCBI Taxonomy" id="1696036"/>
    <lineage>
        <taxon>Bacteria</taxon>
        <taxon>Pseudomonadati</taxon>
        <taxon>Pseudomonadota</taxon>
        <taxon>Alphaproteobacteria</taxon>
        <taxon>Holosporales</taxon>
        <taxon>Candidatus Paracaedibacteraceae</taxon>
        <taxon>Candidatus Finniella</taxon>
    </lineage>
</organism>
<evidence type="ECO:0000313" key="3">
    <source>
        <dbReference type="Proteomes" id="UP000293550"/>
    </source>
</evidence>
<protein>
    <submittedName>
        <fullName evidence="2">Uncharacterized protein</fullName>
    </submittedName>
</protein>
<sequence>MKFSSLCVLIPFLASLAYASDSSPDGYVQGKPIRTILINPNNEPSAENFFKGKDLVKGELFNFQKGLDVDEKTLKVSKIDWWVIGDDKEPKGTVDKLSDIPYETLKAFFSTIQNDKTTNDKTIYVFASCYPIPEKEIGILIYTVPSDPN</sequence>
<feature type="signal peptide" evidence="1">
    <location>
        <begin position="1"/>
        <end position="19"/>
    </location>
</feature>
<dbReference type="AlphaFoldDB" id="A0A4V2DZQ8"/>
<gene>
    <name evidence="2" type="ORF">EQU50_05610</name>
</gene>
<keyword evidence="1" id="KW-0732">Signal</keyword>
<evidence type="ECO:0000313" key="2">
    <source>
        <dbReference type="EMBL" id="RZI45907.1"/>
    </source>
</evidence>
<dbReference type="RefSeq" id="WP_130154158.1">
    <property type="nucleotide sequence ID" value="NZ_SCFB01000006.1"/>
</dbReference>
<comment type="caution">
    <text evidence="2">The sequence shown here is derived from an EMBL/GenBank/DDBJ whole genome shotgun (WGS) entry which is preliminary data.</text>
</comment>